<evidence type="ECO:0000259" key="1">
    <source>
        <dbReference type="PROSITE" id="PS51340"/>
    </source>
</evidence>
<evidence type="ECO:0000313" key="3">
    <source>
        <dbReference type="Proteomes" id="UP001597213"/>
    </source>
</evidence>
<dbReference type="Gene3D" id="2.40.33.20">
    <property type="entry name" value="PK beta-barrel domain-like"/>
    <property type="match status" value="1"/>
</dbReference>
<dbReference type="InterPro" id="IPR005302">
    <property type="entry name" value="MoCF_Sase_C"/>
</dbReference>
<evidence type="ECO:0000313" key="2">
    <source>
        <dbReference type="EMBL" id="MFD1882150.1"/>
    </source>
</evidence>
<name>A0ABW4R8T3_9RHOB</name>
<organism evidence="2 3">
    <name type="scientific">Paracoccus pacificus</name>
    <dbReference type="NCBI Taxonomy" id="1463598"/>
    <lineage>
        <taxon>Bacteria</taxon>
        <taxon>Pseudomonadati</taxon>
        <taxon>Pseudomonadota</taxon>
        <taxon>Alphaproteobacteria</taxon>
        <taxon>Rhodobacterales</taxon>
        <taxon>Paracoccaceae</taxon>
        <taxon>Paracoccus</taxon>
    </lineage>
</organism>
<dbReference type="Pfam" id="PF03473">
    <property type="entry name" value="MOSC"/>
    <property type="match status" value="1"/>
</dbReference>
<accession>A0ABW4R8T3</accession>
<protein>
    <submittedName>
        <fullName evidence="2">MOSC domain-containing protein</fullName>
    </submittedName>
</protein>
<dbReference type="Proteomes" id="UP001597213">
    <property type="component" value="Unassembled WGS sequence"/>
</dbReference>
<keyword evidence="3" id="KW-1185">Reference proteome</keyword>
<dbReference type="EMBL" id="JBHUEN010000029">
    <property type="protein sequence ID" value="MFD1882150.1"/>
    <property type="molecule type" value="Genomic_DNA"/>
</dbReference>
<gene>
    <name evidence="2" type="ORF">ACFSCT_10535</name>
</gene>
<sequence length="261" mass="27469">MTGRLPDATLAHIRRHAIKSAGGESLGRVELSVGRALPGDRIFGVLHAASDQRADADARLDRWLPKAAFLRGVAGPSLQAVTGGVDAEGWLDLSHPDLGAARFDPDAADTPTALAAWLSPLWPAGKPAPTRLVRAVEGAQLTDSKAAYVSVLSLGSLAALEQAAGRPLGIHRWRANFWVDGWPARAEETMTGAVLEIGPARLRVVEPIGRCDATSVDTDTGHVDGNMPGFLQQCFGHQNFGVYAEVIRPGVVSVGDQVVGV</sequence>
<dbReference type="PROSITE" id="PS51340">
    <property type="entry name" value="MOSC"/>
    <property type="match status" value="1"/>
</dbReference>
<proteinExistence type="predicted"/>
<dbReference type="RefSeq" id="WP_379142563.1">
    <property type="nucleotide sequence ID" value="NZ_JBHUEN010000029.1"/>
</dbReference>
<feature type="domain" description="MOSC" evidence="1">
    <location>
        <begin position="121"/>
        <end position="261"/>
    </location>
</feature>
<dbReference type="InterPro" id="IPR011037">
    <property type="entry name" value="Pyrv_Knase-like_insert_dom_sf"/>
</dbReference>
<dbReference type="SUPFAM" id="SSF50800">
    <property type="entry name" value="PK beta-barrel domain-like"/>
    <property type="match status" value="1"/>
</dbReference>
<comment type="caution">
    <text evidence="2">The sequence shown here is derived from an EMBL/GenBank/DDBJ whole genome shotgun (WGS) entry which is preliminary data.</text>
</comment>
<reference evidence="3" key="1">
    <citation type="journal article" date="2019" name="Int. J. Syst. Evol. Microbiol.">
        <title>The Global Catalogue of Microorganisms (GCM) 10K type strain sequencing project: providing services to taxonomists for standard genome sequencing and annotation.</title>
        <authorList>
            <consortium name="The Broad Institute Genomics Platform"/>
            <consortium name="The Broad Institute Genome Sequencing Center for Infectious Disease"/>
            <person name="Wu L."/>
            <person name="Ma J."/>
        </authorList>
    </citation>
    <scope>NUCLEOTIDE SEQUENCE [LARGE SCALE GENOMIC DNA]</scope>
    <source>
        <strain evidence="3">CCUG 56029</strain>
    </source>
</reference>